<dbReference type="AlphaFoldDB" id="A0A9W9N0Y8"/>
<dbReference type="InterPro" id="IPR002938">
    <property type="entry name" value="FAD-bd"/>
</dbReference>
<name>A0A9W9N0Y8_9EURO</name>
<dbReference type="PANTHER" id="PTHR13789">
    <property type="entry name" value="MONOOXYGENASE"/>
    <property type="match status" value="1"/>
</dbReference>
<dbReference type="PRINTS" id="PR00420">
    <property type="entry name" value="RNGMNOXGNASE"/>
</dbReference>
<evidence type="ECO:0000313" key="8">
    <source>
        <dbReference type="Proteomes" id="UP001150879"/>
    </source>
</evidence>
<evidence type="ECO:0000256" key="5">
    <source>
        <dbReference type="ARBA" id="ARBA00023033"/>
    </source>
</evidence>
<protein>
    <recommendedName>
        <fullName evidence="6">FAD-binding domain-containing protein</fullName>
    </recommendedName>
</protein>
<dbReference type="InterPro" id="IPR050493">
    <property type="entry name" value="FAD-dep_Monooxygenase_BioMet"/>
</dbReference>
<evidence type="ECO:0000256" key="1">
    <source>
        <dbReference type="ARBA" id="ARBA00007992"/>
    </source>
</evidence>
<dbReference type="EMBL" id="JAPQKP010000001">
    <property type="protein sequence ID" value="KAJ5211057.1"/>
    <property type="molecule type" value="Genomic_DNA"/>
</dbReference>
<dbReference type="Pfam" id="PF01494">
    <property type="entry name" value="FAD_binding_3"/>
    <property type="match status" value="1"/>
</dbReference>
<dbReference type="SUPFAM" id="SSF54373">
    <property type="entry name" value="FAD-linked reductases, C-terminal domain"/>
    <property type="match status" value="1"/>
</dbReference>
<evidence type="ECO:0000256" key="4">
    <source>
        <dbReference type="ARBA" id="ARBA00023002"/>
    </source>
</evidence>
<accession>A0A9W9N0Y8</accession>
<dbReference type="Gene3D" id="3.50.50.60">
    <property type="entry name" value="FAD/NAD(P)-binding domain"/>
    <property type="match status" value="1"/>
</dbReference>
<comment type="caution">
    <text evidence="7">The sequence shown here is derived from an EMBL/GenBank/DDBJ whole genome shotgun (WGS) entry which is preliminary data.</text>
</comment>
<dbReference type="GO" id="GO:0071949">
    <property type="term" value="F:FAD binding"/>
    <property type="evidence" value="ECO:0007669"/>
    <property type="project" value="InterPro"/>
</dbReference>
<reference evidence="7" key="1">
    <citation type="submission" date="2022-11" db="EMBL/GenBank/DDBJ databases">
        <authorList>
            <person name="Petersen C."/>
        </authorList>
    </citation>
    <scope>NUCLEOTIDE SEQUENCE</scope>
    <source>
        <strain evidence="7">IBT 16849</strain>
    </source>
</reference>
<keyword evidence="4" id="KW-0560">Oxidoreductase</keyword>
<evidence type="ECO:0000256" key="3">
    <source>
        <dbReference type="ARBA" id="ARBA00022827"/>
    </source>
</evidence>
<dbReference type="SUPFAM" id="SSF160104">
    <property type="entry name" value="Acetoacetate decarboxylase-like"/>
    <property type="match status" value="1"/>
</dbReference>
<dbReference type="PANTHER" id="PTHR13789:SF261">
    <property type="entry name" value="HYDROXYLASE, PUTATIVE (AFU_ORTHOLOGUE AFUA_7G00590)-RELATED"/>
    <property type="match status" value="1"/>
</dbReference>
<keyword evidence="3" id="KW-0274">FAD</keyword>
<dbReference type="SUPFAM" id="SSF51905">
    <property type="entry name" value="FAD/NAD(P)-binding domain"/>
    <property type="match status" value="1"/>
</dbReference>
<organism evidence="7 8">
    <name type="scientific">Penicillium cf. griseofulvum</name>
    <dbReference type="NCBI Taxonomy" id="2972120"/>
    <lineage>
        <taxon>Eukaryota</taxon>
        <taxon>Fungi</taxon>
        <taxon>Dikarya</taxon>
        <taxon>Ascomycota</taxon>
        <taxon>Pezizomycotina</taxon>
        <taxon>Eurotiomycetes</taxon>
        <taxon>Eurotiomycetidae</taxon>
        <taxon>Eurotiales</taxon>
        <taxon>Aspergillaceae</taxon>
        <taxon>Penicillium</taxon>
    </lineage>
</organism>
<sequence length="717" mass="78345">MTVTANHPEINSSAMAQLKVVIVGAGIGGLTAALALRQQGHQVTLLESSSFSNEVGAAINIPPYCDGVLKRLGIDLGKNDRIGAIECTGCTIWDGAVGQKIISLDYHAESGRWQHLRRLVHRAHLHTALWEKVVSTEGPGKPCTLQLERKVASVDPDQSEVVLANGERVSGDLILGADGVHSQCRKALEGGPGYVPFDSGISAFRFLIPTQTLQDDPLTRSMIKSDGSLTVIMGTGVRRLVCYPCAGNKATNCIYLHPTHESKSHRAQGKGSEKQLMLLIASEFALPVKAILEKAPEDETRIWPLLDLPELPTWVNGKLALLGDAAHPFLPHRGEGAAQAIEDAVSLGVLLPYGTTVDEIPERLALYHKCRKERATRIQVASRVNTHEFDNYSFSHDEFHHSSHALQKAKSFKKISHWRQPISFGPSPTPYHSSDGSIPGTQPQKIVRSIRFATSKTYLEGLLPTESFSFVLPDTVVQASFIHTSFQNLIWLGGSGYDRVGLYIHGTQYNSPNGEVVPGTFVPILFENLADAIVSRRDEFGAPVLGCDIETVDDGSSKTVELRWRGTAFGRLCWAQLHRNGISDEKGSDALYREAPAKHNPDLGLLTYRYVPAVGKPGMADAEYAVLEPYDKSPLPEGNEDHQAEDASNLVVQLLDDPKKRHSYQGSFGFTTGDVQCLPTIHHIVKVLQDIPIYDVLEAKVETVPGGDDFSHACRID</sequence>
<gene>
    <name evidence="7" type="ORF">N7472_001196</name>
</gene>
<evidence type="ECO:0000259" key="6">
    <source>
        <dbReference type="Pfam" id="PF01494"/>
    </source>
</evidence>
<dbReference type="InterPro" id="IPR023375">
    <property type="entry name" value="ADC_dom_sf"/>
</dbReference>
<comment type="similarity">
    <text evidence="1">Belongs to the paxM FAD-dependent monooxygenase family.</text>
</comment>
<keyword evidence="5" id="KW-0503">Monooxygenase</keyword>
<feature type="domain" description="FAD-binding" evidence="6">
    <location>
        <begin position="18"/>
        <end position="378"/>
    </location>
</feature>
<dbReference type="InterPro" id="IPR036188">
    <property type="entry name" value="FAD/NAD-bd_sf"/>
</dbReference>
<keyword evidence="8" id="KW-1185">Reference proteome</keyword>
<dbReference type="Gene3D" id="2.40.400.10">
    <property type="entry name" value="Acetoacetate decarboxylase-like"/>
    <property type="match status" value="1"/>
</dbReference>
<dbReference type="GO" id="GO:0004497">
    <property type="term" value="F:monooxygenase activity"/>
    <property type="evidence" value="ECO:0007669"/>
    <property type="project" value="UniProtKB-KW"/>
</dbReference>
<dbReference type="Proteomes" id="UP001150879">
    <property type="component" value="Unassembled WGS sequence"/>
</dbReference>
<dbReference type="OrthoDB" id="1047367at2759"/>
<dbReference type="Gene3D" id="3.30.9.30">
    <property type="match status" value="1"/>
</dbReference>
<proteinExistence type="inferred from homology"/>
<evidence type="ECO:0000256" key="2">
    <source>
        <dbReference type="ARBA" id="ARBA00022630"/>
    </source>
</evidence>
<keyword evidence="2" id="KW-0285">Flavoprotein</keyword>
<reference evidence="7" key="2">
    <citation type="journal article" date="2023" name="IMA Fungus">
        <title>Comparative genomic study of the Penicillium genus elucidates a diverse pangenome and 15 lateral gene transfer events.</title>
        <authorList>
            <person name="Petersen C."/>
            <person name="Sorensen T."/>
            <person name="Nielsen M.R."/>
            <person name="Sondergaard T.E."/>
            <person name="Sorensen J.L."/>
            <person name="Fitzpatrick D.A."/>
            <person name="Frisvad J.C."/>
            <person name="Nielsen K.L."/>
        </authorList>
    </citation>
    <scope>NUCLEOTIDE SEQUENCE</scope>
    <source>
        <strain evidence="7">IBT 16849</strain>
    </source>
</reference>
<evidence type="ECO:0000313" key="7">
    <source>
        <dbReference type="EMBL" id="KAJ5211057.1"/>
    </source>
</evidence>